<organism evidence="1 2">
    <name type="scientific">Methylobacterium pseudosasicola</name>
    <dbReference type="NCBI Taxonomy" id="582667"/>
    <lineage>
        <taxon>Bacteria</taxon>
        <taxon>Pseudomonadati</taxon>
        <taxon>Pseudomonadota</taxon>
        <taxon>Alphaproteobacteria</taxon>
        <taxon>Hyphomicrobiales</taxon>
        <taxon>Methylobacteriaceae</taxon>
        <taxon>Methylobacterium</taxon>
    </lineage>
</organism>
<dbReference type="OrthoDB" id="122670at2"/>
<name>A0A1I4LH64_9HYPH</name>
<dbReference type="InterPro" id="IPR025427">
    <property type="entry name" value="DUF4160"/>
</dbReference>
<dbReference type="EMBL" id="FOTK01000013">
    <property type="protein sequence ID" value="SFL90269.1"/>
    <property type="molecule type" value="Genomic_DNA"/>
</dbReference>
<keyword evidence="2" id="KW-1185">Reference proteome</keyword>
<dbReference type="STRING" id="582667.SAMN05192568_1013121"/>
<evidence type="ECO:0000313" key="1">
    <source>
        <dbReference type="EMBL" id="SFL90269.1"/>
    </source>
</evidence>
<evidence type="ECO:0000313" key="2">
    <source>
        <dbReference type="Proteomes" id="UP000199048"/>
    </source>
</evidence>
<reference evidence="2" key="1">
    <citation type="submission" date="2016-10" db="EMBL/GenBank/DDBJ databases">
        <authorList>
            <person name="Varghese N."/>
            <person name="Submissions S."/>
        </authorList>
    </citation>
    <scope>NUCLEOTIDE SEQUENCE [LARGE SCALE GENOMIC DNA]</scope>
    <source>
        <strain evidence="2">BL36</strain>
    </source>
</reference>
<dbReference type="Pfam" id="PF13711">
    <property type="entry name" value="DUF4160"/>
    <property type="match status" value="1"/>
</dbReference>
<proteinExistence type="predicted"/>
<protein>
    <recommendedName>
        <fullName evidence="3">DUF4160 domain-containing protein</fullName>
    </recommendedName>
</protein>
<dbReference type="Proteomes" id="UP000199048">
    <property type="component" value="Unassembled WGS sequence"/>
</dbReference>
<accession>A0A1I4LH64</accession>
<dbReference type="AlphaFoldDB" id="A0A1I4LH64"/>
<sequence length="84" mass="9372">MPTIAIVEGIRITIYLNDHLPPHLHAFFAGEEAKLSIVTGEVLSGALPRAKLKTIRAWLAANREQVSYVWREIRAGRYSGGMIE</sequence>
<evidence type="ECO:0008006" key="3">
    <source>
        <dbReference type="Google" id="ProtNLM"/>
    </source>
</evidence>
<gene>
    <name evidence="1" type="ORF">SAMN05192568_1013121</name>
</gene>
<dbReference type="RefSeq" id="WP_092041751.1">
    <property type="nucleotide sequence ID" value="NZ_FOTK01000013.1"/>
</dbReference>